<dbReference type="InterPro" id="IPR004827">
    <property type="entry name" value="bZIP"/>
</dbReference>
<dbReference type="FunFam" id="1.20.5.170:FF:000067">
    <property type="entry name" value="BZIP transcription factor"/>
    <property type="match status" value="1"/>
</dbReference>
<dbReference type="AlphaFoldDB" id="A0A086T2J5"/>
<evidence type="ECO:0000313" key="7">
    <source>
        <dbReference type="EMBL" id="KFH43577.1"/>
    </source>
</evidence>
<dbReference type="OrthoDB" id="4940293at2759"/>
<dbReference type="SUPFAM" id="SSF57959">
    <property type="entry name" value="Leucine zipper domain"/>
    <property type="match status" value="1"/>
</dbReference>
<keyword evidence="3" id="KW-0539">Nucleus</keyword>
<feature type="compositionally biased region" description="Polar residues" evidence="5">
    <location>
        <begin position="28"/>
        <end position="54"/>
    </location>
</feature>
<comment type="caution">
    <text evidence="7">The sequence shown here is derived from an EMBL/GenBank/DDBJ whole genome shotgun (WGS) entry which is preliminary data.</text>
</comment>
<evidence type="ECO:0000256" key="4">
    <source>
        <dbReference type="ARBA" id="ARBA00038132"/>
    </source>
</evidence>
<dbReference type="Pfam" id="PF00170">
    <property type="entry name" value="bZIP_1"/>
    <property type="match status" value="1"/>
</dbReference>
<reference evidence="8" key="1">
    <citation type="journal article" date="2014" name="Genome Announc.">
        <title>Genome sequence and annotation of Acremonium chrysogenum, producer of the beta-lactam antibiotic cephalosporin C.</title>
        <authorList>
            <person name="Terfehr D."/>
            <person name="Dahlmann T.A."/>
            <person name="Specht T."/>
            <person name="Zadra I."/>
            <person name="Kuernsteiner H."/>
            <person name="Kueck U."/>
        </authorList>
    </citation>
    <scope>NUCLEOTIDE SEQUENCE [LARGE SCALE GENOMIC DNA]</scope>
    <source>
        <strain evidence="8">ATCC 11550 / CBS 779.69 / DSM 880 / IAM 14645 / JCM 23072 / IMI 49137</strain>
    </source>
</reference>
<dbReference type="GO" id="GO:0000976">
    <property type="term" value="F:transcription cis-regulatory region binding"/>
    <property type="evidence" value="ECO:0007669"/>
    <property type="project" value="InterPro"/>
</dbReference>
<evidence type="ECO:0000259" key="6">
    <source>
        <dbReference type="PROSITE" id="PS50217"/>
    </source>
</evidence>
<dbReference type="GO" id="GO:0034599">
    <property type="term" value="P:cellular response to oxidative stress"/>
    <property type="evidence" value="ECO:0007669"/>
    <property type="project" value="UniProtKB-ARBA"/>
</dbReference>
<dbReference type="InterPro" id="IPR013910">
    <property type="entry name" value="TF_PAP1"/>
</dbReference>
<dbReference type="PANTHER" id="PTHR40621:SF8">
    <property type="entry name" value="AP-1-LIKE TRANSCRIPTION FACTOR YAP3"/>
    <property type="match status" value="1"/>
</dbReference>
<dbReference type="Proteomes" id="UP000029964">
    <property type="component" value="Unassembled WGS sequence"/>
</dbReference>
<name>A0A086T2J5_HAPC1</name>
<dbReference type="HOGENOM" id="CLU_044874_0_1_1"/>
<dbReference type="CDD" id="cd14688">
    <property type="entry name" value="bZIP_YAP"/>
    <property type="match status" value="1"/>
</dbReference>
<evidence type="ECO:0000256" key="5">
    <source>
        <dbReference type="SAM" id="MobiDB-lite"/>
    </source>
</evidence>
<dbReference type="PROSITE" id="PS00036">
    <property type="entry name" value="BZIP_BASIC"/>
    <property type="match status" value="1"/>
</dbReference>
<comment type="subcellular location">
    <subcellularLocation>
        <location evidence="2">Cytoplasm</location>
    </subcellularLocation>
    <subcellularLocation>
        <location evidence="1">Nucleus</location>
    </subcellularLocation>
</comment>
<feature type="compositionally biased region" description="Polar residues" evidence="5">
    <location>
        <begin position="97"/>
        <end position="111"/>
    </location>
</feature>
<dbReference type="Pfam" id="PF08601">
    <property type="entry name" value="PAP1"/>
    <property type="match status" value="1"/>
</dbReference>
<dbReference type="EMBL" id="JPKY01000066">
    <property type="protein sequence ID" value="KFH43577.1"/>
    <property type="molecule type" value="Genomic_DNA"/>
</dbReference>
<dbReference type="GO" id="GO:0090575">
    <property type="term" value="C:RNA polymerase II transcription regulator complex"/>
    <property type="evidence" value="ECO:0007669"/>
    <property type="project" value="TreeGrafter"/>
</dbReference>
<protein>
    <submittedName>
        <fullName evidence="7">Fluconazole resistance protein-like protein</fullName>
    </submittedName>
</protein>
<dbReference type="GO" id="GO:0001228">
    <property type="term" value="F:DNA-binding transcription activator activity, RNA polymerase II-specific"/>
    <property type="evidence" value="ECO:0007669"/>
    <property type="project" value="TreeGrafter"/>
</dbReference>
<evidence type="ECO:0000256" key="1">
    <source>
        <dbReference type="ARBA" id="ARBA00004123"/>
    </source>
</evidence>
<dbReference type="Gene3D" id="1.10.238.100">
    <property type="entry name" value="YAP1 redox domain. Chain B"/>
    <property type="match status" value="1"/>
</dbReference>
<keyword evidence="8" id="KW-1185">Reference proteome</keyword>
<dbReference type="SMART" id="SM00338">
    <property type="entry name" value="BRLZ"/>
    <property type="match status" value="1"/>
</dbReference>
<evidence type="ECO:0000313" key="8">
    <source>
        <dbReference type="Proteomes" id="UP000029964"/>
    </source>
</evidence>
<sequence length="308" mass="33622">MDFTGQFAFPNGQQAFPPFMTMPPLTPSHSQSVPSDDYSNSPPHAFQNHQQQQHGFAARPPGPPTPPTHPAFGTAQQQPAHNGAFNGLDRQMVGDMSIQTKSEGDSLSNGREGSEEDNLTPAQSKRKAQNRAAQRAFRERKERHVKELEAKLANLEAAQKNATTENERLKREMQKIATENEILKATSATSGSGGGRHTSSNSPEPLTTGPMRYSPTEFATDLLDGHENKAFSHRISKSNDGQRLLAAGATWDFIITHDMFKQGRVDIGSVSEYLRTRAVCDGQGPVFAENDILEALELSVASGNDDLL</sequence>
<dbReference type="STRING" id="857340.A0A086T2J5"/>
<organism evidence="7 8">
    <name type="scientific">Hapsidospora chrysogenum (strain ATCC 11550 / CBS 779.69 / DSM 880 / IAM 14645 / JCM 23072 / IMI 49137)</name>
    <name type="common">Acremonium chrysogenum</name>
    <dbReference type="NCBI Taxonomy" id="857340"/>
    <lineage>
        <taxon>Eukaryota</taxon>
        <taxon>Fungi</taxon>
        <taxon>Dikarya</taxon>
        <taxon>Ascomycota</taxon>
        <taxon>Pezizomycotina</taxon>
        <taxon>Sordariomycetes</taxon>
        <taxon>Hypocreomycetidae</taxon>
        <taxon>Hypocreales</taxon>
        <taxon>Bionectriaceae</taxon>
        <taxon>Hapsidospora</taxon>
    </lineage>
</organism>
<dbReference type="InterPro" id="IPR046347">
    <property type="entry name" value="bZIP_sf"/>
</dbReference>
<dbReference type="InterPro" id="IPR050936">
    <property type="entry name" value="AP-1-like"/>
</dbReference>
<evidence type="ECO:0000256" key="3">
    <source>
        <dbReference type="ARBA" id="ARBA00023242"/>
    </source>
</evidence>
<feature type="region of interest" description="Disordered" evidence="5">
    <location>
        <begin position="1"/>
        <end position="141"/>
    </location>
</feature>
<dbReference type="PROSITE" id="PS50217">
    <property type="entry name" value="BZIP"/>
    <property type="match status" value="1"/>
</dbReference>
<dbReference type="PANTHER" id="PTHR40621">
    <property type="entry name" value="TRANSCRIPTION FACTOR KAPC-RELATED"/>
    <property type="match status" value="1"/>
</dbReference>
<accession>A0A086T2J5</accession>
<evidence type="ECO:0000256" key="2">
    <source>
        <dbReference type="ARBA" id="ARBA00004496"/>
    </source>
</evidence>
<feature type="region of interest" description="Disordered" evidence="5">
    <location>
        <begin position="185"/>
        <end position="212"/>
    </location>
</feature>
<dbReference type="Gene3D" id="1.20.5.170">
    <property type="match status" value="1"/>
</dbReference>
<dbReference type="GO" id="GO:0005737">
    <property type="term" value="C:cytoplasm"/>
    <property type="evidence" value="ECO:0007669"/>
    <property type="project" value="UniProtKB-SubCell"/>
</dbReference>
<feature type="domain" description="BZIP" evidence="6">
    <location>
        <begin position="120"/>
        <end position="183"/>
    </location>
</feature>
<comment type="similarity">
    <text evidence="4">Belongs to the bZIP family. YAP subfamily.</text>
</comment>
<feature type="compositionally biased region" description="Pro residues" evidence="5">
    <location>
        <begin position="60"/>
        <end position="69"/>
    </location>
</feature>
<proteinExistence type="inferred from homology"/>
<gene>
    <name evidence="7" type="ORF">ACRE_056860</name>
</gene>